<dbReference type="InterPro" id="IPR001650">
    <property type="entry name" value="Helicase_C-like"/>
</dbReference>
<evidence type="ECO:0000256" key="8">
    <source>
        <dbReference type="ARBA" id="ARBA00023235"/>
    </source>
</evidence>
<keyword evidence="4 11" id="KW-0378">Hydrolase</keyword>
<dbReference type="Pfam" id="PF16124">
    <property type="entry name" value="RecQ_Zn_bind"/>
    <property type="match status" value="1"/>
</dbReference>
<dbReference type="FunFam" id="3.40.50.300:FF:000296">
    <property type="entry name" value="ATP-dependent DNA helicase RecQ"/>
    <property type="match status" value="1"/>
</dbReference>
<keyword evidence="8" id="KW-0413">Isomerase</keyword>
<dbReference type="GO" id="GO:0016887">
    <property type="term" value="F:ATP hydrolysis activity"/>
    <property type="evidence" value="ECO:0007669"/>
    <property type="project" value="RHEA"/>
</dbReference>
<dbReference type="GO" id="GO:0009378">
    <property type="term" value="F:four-way junction helicase activity"/>
    <property type="evidence" value="ECO:0007669"/>
    <property type="project" value="TreeGrafter"/>
</dbReference>
<dbReference type="GO" id="GO:0005634">
    <property type="term" value="C:nucleus"/>
    <property type="evidence" value="ECO:0007669"/>
    <property type="project" value="UniProtKB-SubCell"/>
</dbReference>
<evidence type="ECO:0000256" key="4">
    <source>
        <dbReference type="ARBA" id="ARBA00022801"/>
    </source>
</evidence>
<dbReference type="Proteomes" id="UP000308652">
    <property type="component" value="Unassembled WGS sequence"/>
</dbReference>
<dbReference type="InterPro" id="IPR036390">
    <property type="entry name" value="WH_DNA-bd_sf"/>
</dbReference>
<dbReference type="EMBL" id="ML213592">
    <property type="protein sequence ID" value="TFK42827.1"/>
    <property type="molecule type" value="Genomic_DNA"/>
</dbReference>
<keyword evidence="6 11" id="KW-0067">ATP-binding</keyword>
<evidence type="ECO:0000313" key="14">
    <source>
        <dbReference type="EMBL" id="TFK42827.1"/>
    </source>
</evidence>
<comment type="similarity">
    <text evidence="2 11">Belongs to the helicase family. RecQ subfamily.</text>
</comment>
<dbReference type="Gene3D" id="1.10.10.10">
    <property type="entry name" value="Winged helix-like DNA-binding domain superfamily/Winged helix DNA-binding domain"/>
    <property type="match status" value="1"/>
</dbReference>
<keyword evidence="15" id="KW-1185">Reference proteome</keyword>
<dbReference type="Gene3D" id="3.40.50.300">
    <property type="entry name" value="P-loop containing nucleotide triphosphate hydrolases"/>
    <property type="match status" value="2"/>
</dbReference>
<dbReference type="Pfam" id="PF09382">
    <property type="entry name" value="RQC"/>
    <property type="match status" value="1"/>
</dbReference>
<dbReference type="CDD" id="cd17920">
    <property type="entry name" value="DEXHc_RecQ"/>
    <property type="match status" value="1"/>
</dbReference>
<dbReference type="InterPro" id="IPR014001">
    <property type="entry name" value="Helicase_ATP-bd"/>
</dbReference>
<dbReference type="PROSITE" id="PS00690">
    <property type="entry name" value="DEAH_ATP_HELICASE"/>
    <property type="match status" value="1"/>
</dbReference>
<feature type="domain" description="Helicase C-terminal" evidence="13">
    <location>
        <begin position="251"/>
        <end position="404"/>
    </location>
</feature>
<keyword evidence="5 11" id="KW-0347">Helicase</keyword>
<dbReference type="GO" id="GO:0003677">
    <property type="term" value="F:DNA binding"/>
    <property type="evidence" value="ECO:0007669"/>
    <property type="project" value="UniProtKB-KW"/>
</dbReference>
<dbReference type="PROSITE" id="PS51192">
    <property type="entry name" value="HELICASE_ATP_BIND_1"/>
    <property type="match status" value="1"/>
</dbReference>
<evidence type="ECO:0000256" key="9">
    <source>
        <dbReference type="ARBA" id="ARBA00023242"/>
    </source>
</evidence>
<evidence type="ECO:0000256" key="10">
    <source>
        <dbReference type="ARBA" id="ARBA00034617"/>
    </source>
</evidence>
<evidence type="ECO:0000256" key="7">
    <source>
        <dbReference type="ARBA" id="ARBA00023125"/>
    </source>
</evidence>
<dbReference type="CDD" id="cd18794">
    <property type="entry name" value="SF2_C_RecQ"/>
    <property type="match status" value="1"/>
</dbReference>
<dbReference type="STRING" id="68775.A0A5C3MD43"/>
<dbReference type="GO" id="GO:0000729">
    <property type="term" value="P:DNA double-strand break processing"/>
    <property type="evidence" value="ECO:0007669"/>
    <property type="project" value="UniProtKB-ARBA"/>
</dbReference>
<dbReference type="InterPro" id="IPR018982">
    <property type="entry name" value="RQC_domain"/>
</dbReference>
<dbReference type="InterPro" id="IPR011545">
    <property type="entry name" value="DEAD/DEAH_box_helicase_dom"/>
</dbReference>
<comment type="subcellular location">
    <subcellularLocation>
        <location evidence="1 11">Nucleus</location>
    </subcellularLocation>
</comment>
<dbReference type="SMART" id="SM00487">
    <property type="entry name" value="DEXDc"/>
    <property type="match status" value="1"/>
</dbReference>
<feature type="domain" description="Helicase ATP-binding" evidence="12">
    <location>
        <begin position="54"/>
        <end position="230"/>
    </location>
</feature>
<dbReference type="SUPFAM" id="SSF52540">
    <property type="entry name" value="P-loop containing nucleoside triphosphate hydrolases"/>
    <property type="match status" value="1"/>
</dbReference>
<gene>
    <name evidence="14" type="ORF">BDQ12DRAFT_597027</name>
</gene>
<dbReference type="GO" id="GO:0005737">
    <property type="term" value="C:cytoplasm"/>
    <property type="evidence" value="ECO:0007669"/>
    <property type="project" value="TreeGrafter"/>
</dbReference>
<dbReference type="AlphaFoldDB" id="A0A5C3MD43"/>
<dbReference type="GO" id="GO:0006260">
    <property type="term" value="P:DNA replication"/>
    <property type="evidence" value="ECO:0007669"/>
    <property type="project" value="InterPro"/>
</dbReference>
<dbReference type="GO" id="GO:0031422">
    <property type="term" value="C:RecQ family helicase-topoisomerase III complex"/>
    <property type="evidence" value="ECO:0007669"/>
    <property type="project" value="UniProtKB-ARBA"/>
</dbReference>
<dbReference type="GO" id="GO:0000724">
    <property type="term" value="P:double-strand break repair via homologous recombination"/>
    <property type="evidence" value="ECO:0007669"/>
    <property type="project" value="UniProtKB-ARBA"/>
</dbReference>
<accession>A0A5C3MD43</accession>
<dbReference type="NCBIfam" id="TIGR00614">
    <property type="entry name" value="recQ_fam"/>
    <property type="match status" value="1"/>
</dbReference>
<dbReference type="GO" id="GO:0005524">
    <property type="term" value="F:ATP binding"/>
    <property type="evidence" value="ECO:0007669"/>
    <property type="project" value="UniProtKB-KW"/>
</dbReference>
<dbReference type="InterPro" id="IPR036388">
    <property type="entry name" value="WH-like_DNA-bd_sf"/>
</dbReference>
<dbReference type="InterPro" id="IPR027417">
    <property type="entry name" value="P-loop_NTPase"/>
</dbReference>
<dbReference type="PANTHER" id="PTHR13710">
    <property type="entry name" value="DNA HELICASE RECQ FAMILY MEMBER"/>
    <property type="match status" value="1"/>
</dbReference>
<dbReference type="Pfam" id="PF00271">
    <property type="entry name" value="Helicase_C"/>
    <property type="match status" value="1"/>
</dbReference>
<evidence type="ECO:0000259" key="13">
    <source>
        <dbReference type="PROSITE" id="PS51194"/>
    </source>
</evidence>
<evidence type="ECO:0000259" key="12">
    <source>
        <dbReference type="PROSITE" id="PS51192"/>
    </source>
</evidence>
<keyword evidence="9 11" id="KW-0539">Nucleus</keyword>
<dbReference type="GO" id="GO:0031573">
    <property type="term" value="P:mitotic intra-S DNA damage checkpoint signaling"/>
    <property type="evidence" value="ECO:0007669"/>
    <property type="project" value="UniProtKB-ARBA"/>
</dbReference>
<dbReference type="GO" id="GO:0043138">
    <property type="term" value="F:3'-5' DNA helicase activity"/>
    <property type="evidence" value="ECO:0007669"/>
    <property type="project" value="UniProtKB-EC"/>
</dbReference>
<dbReference type="FunFam" id="3.40.50.300:FF:000340">
    <property type="entry name" value="Bloom syndrome, RecQ helicase"/>
    <property type="match status" value="1"/>
</dbReference>
<evidence type="ECO:0000256" key="5">
    <source>
        <dbReference type="ARBA" id="ARBA00022806"/>
    </source>
</evidence>
<dbReference type="InterPro" id="IPR004589">
    <property type="entry name" value="DNA_helicase_ATP-dep_RecQ"/>
</dbReference>
<dbReference type="PROSITE" id="PS51194">
    <property type="entry name" value="HELICASE_CTER"/>
    <property type="match status" value="1"/>
</dbReference>
<sequence>MDNATLDEIPTDSVELISTSSTNHCNSPYYSEVMQQLRSIFKLKSFRTNQLEAITATMDARDVFVLMPTGGGKSLCYQLPAICDSGKTKGVTVVVTPLIALMKDQVDSLLNKGIDAFLWNADTPHPTVSHRIYGSGPKPRLLYVTPEKLDGSSALKNVLKNWHRTNTLARFVIDEAHCISTWGQDFRDAYKNLGILRDEFPGVPIMALTATANQITIDDIVTQLKLNNHAFYRQTFNRPNLRYFIKDKKKVVPQIVDYIRAEHVGHAGVIYCTGRDRCEIVAEQLREEGLSAAHYHARMSNSEKDTTLADWQNGDVKIIVATIAFGMGIDKADVRFVIHHDLPRSLSGYYQETGRAGRDGKPADCVLYFHAKDFNIICKMIKNDRDREQKQDQAAINRQIEAAREVVKYCKNISVCRRVQLLQFFGEKFSKNKCAGGCDNCIDHRPVVPEDVTAISRNAVQLLRDIERMGDNITMARLQNILKGSNLAELRGKGYDKLPLFGSAQDQPKELLEQVVQHLQFIDVLAPVAVQNGATSYHTEYIQVSQCCIC</sequence>
<dbReference type="OrthoDB" id="10261556at2759"/>
<dbReference type="SUPFAM" id="SSF46785">
    <property type="entry name" value="Winged helix' DNA-binding domain"/>
    <property type="match status" value="1"/>
</dbReference>
<evidence type="ECO:0000256" key="6">
    <source>
        <dbReference type="ARBA" id="ARBA00022840"/>
    </source>
</evidence>
<name>A0A5C3MD43_9AGAR</name>
<evidence type="ECO:0000313" key="15">
    <source>
        <dbReference type="Proteomes" id="UP000308652"/>
    </source>
</evidence>
<protein>
    <recommendedName>
        <fullName evidence="11">ATP-dependent DNA helicase</fullName>
        <ecNumber evidence="11">5.6.2.4</ecNumber>
    </recommendedName>
</protein>
<dbReference type="SMART" id="SM00956">
    <property type="entry name" value="RQC"/>
    <property type="match status" value="1"/>
</dbReference>
<dbReference type="InterPro" id="IPR032284">
    <property type="entry name" value="RecQ_Zn-bd"/>
</dbReference>
<reference evidence="14 15" key="1">
    <citation type="journal article" date="2019" name="Nat. Ecol. Evol.">
        <title>Megaphylogeny resolves global patterns of mushroom evolution.</title>
        <authorList>
            <person name="Varga T."/>
            <person name="Krizsan K."/>
            <person name="Foldi C."/>
            <person name="Dima B."/>
            <person name="Sanchez-Garcia M."/>
            <person name="Sanchez-Ramirez S."/>
            <person name="Szollosi G.J."/>
            <person name="Szarkandi J.G."/>
            <person name="Papp V."/>
            <person name="Albert L."/>
            <person name="Andreopoulos W."/>
            <person name="Angelini C."/>
            <person name="Antonin V."/>
            <person name="Barry K.W."/>
            <person name="Bougher N.L."/>
            <person name="Buchanan P."/>
            <person name="Buyck B."/>
            <person name="Bense V."/>
            <person name="Catcheside P."/>
            <person name="Chovatia M."/>
            <person name="Cooper J."/>
            <person name="Damon W."/>
            <person name="Desjardin D."/>
            <person name="Finy P."/>
            <person name="Geml J."/>
            <person name="Haridas S."/>
            <person name="Hughes K."/>
            <person name="Justo A."/>
            <person name="Karasinski D."/>
            <person name="Kautmanova I."/>
            <person name="Kiss B."/>
            <person name="Kocsube S."/>
            <person name="Kotiranta H."/>
            <person name="LaButti K.M."/>
            <person name="Lechner B.E."/>
            <person name="Liimatainen K."/>
            <person name="Lipzen A."/>
            <person name="Lukacs Z."/>
            <person name="Mihaltcheva S."/>
            <person name="Morgado L.N."/>
            <person name="Niskanen T."/>
            <person name="Noordeloos M.E."/>
            <person name="Ohm R.A."/>
            <person name="Ortiz-Santana B."/>
            <person name="Ovrebo C."/>
            <person name="Racz N."/>
            <person name="Riley R."/>
            <person name="Savchenko A."/>
            <person name="Shiryaev A."/>
            <person name="Soop K."/>
            <person name="Spirin V."/>
            <person name="Szebenyi C."/>
            <person name="Tomsovsky M."/>
            <person name="Tulloss R.E."/>
            <person name="Uehling J."/>
            <person name="Grigoriev I.V."/>
            <person name="Vagvolgyi C."/>
            <person name="Papp T."/>
            <person name="Martin F.M."/>
            <person name="Miettinen O."/>
            <person name="Hibbett D.S."/>
            <person name="Nagy L.G."/>
        </authorList>
    </citation>
    <scope>NUCLEOTIDE SEQUENCE [LARGE SCALE GENOMIC DNA]</scope>
    <source>
        <strain evidence="14 15">CBS 166.37</strain>
    </source>
</reference>
<comment type="catalytic activity">
    <reaction evidence="11">
        <text>ATP + H2O = ADP + phosphate + H(+)</text>
        <dbReference type="Rhea" id="RHEA:13065"/>
        <dbReference type="ChEBI" id="CHEBI:15377"/>
        <dbReference type="ChEBI" id="CHEBI:15378"/>
        <dbReference type="ChEBI" id="CHEBI:30616"/>
        <dbReference type="ChEBI" id="CHEBI:43474"/>
        <dbReference type="ChEBI" id="CHEBI:456216"/>
    </reaction>
</comment>
<keyword evidence="7" id="KW-0238">DNA-binding</keyword>
<dbReference type="InterPro" id="IPR002464">
    <property type="entry name" value="DNA/RNA_helicase_DEAH_CS"/>
</dbReference>
<dbReference type="PANTHER" id="PTHR13710:SF153">
    <property type="entry name" value="RECQ-LIKE DNA HELICASE BLM"/>
    <property type="match status" value="1"/>
</dbReference>
<evidence type="ECO:0000256" key="1">
    <source>
        <dbReference type="ARBA" id="ARBA00004123"/>
    </source>
</evidence>
<proteinExistence type="inferred from homology"/>
<evidence type="ECO:0000256" key="11">
    <source>
        <dbReference type="RuleBase" id="RU364117"/>
    </source>
</evidence>
<evidence type="ECO:0000256" key="2">
    <source>
        <dbReference type="ARBA" id="ARBA00005446"/>
    </source>
</evidence>
<comment type="catalytic activity">
    <reaction evidence="10 11">
        <text>Couples ATP hydrolysis with the unwinding of duplex DNA by translocating in the 3'-5' direction.</text>
        <dbReference type="EC" id="5.6.2.4"/>
    </reaction>
</comment>
<organism evidence="14 15">
    <name type="scientific">Crucibulum laeve</name>
    <dbReference type="NCBI Taxonomy" id="68775"/>
    <lineage>
        <taxon>Eukaryota</taxon>
        <taxon>Fungi</taxon>
        <taxon>Dikarya</taxon>
        <taxon>Basidiomycota</taxon>
        <taxon>Agaricomycotina</taxon>
        <taxon>Agaricomycetes</taxon>
        <taxon>Agaricomycetidae</taxon>
        <taxon>Agaricales</taxon>
        <taxon>Agaricineae</taxon>
        <taxon>Nidulariaceae</taxon>
        <taxon>Crucibulum</taxon>
    </lineage>
</organism>
<evidence type="ECO:0000256" key="3">
    <source>
        <dbReference type="ARBA" id="ARBA00022741"/>
    </source>
</evidence>
<dbReference type="Pfam" id="PF00270">
    <property type="entry name" value="DEAD"/>
    <property type="match status" value="1"/>
</dbReference>
<dbReference type="EC" id="5.6.2.4" evidence="11"/>
<keyword evidence="3 11" id="KW-0547">Nucleotide-binding</keyword>
<dbReference type="SMART" id="SM00490">
    <property type="entry name" value="HELICc"/>
    <property type="match status" value="1"/>
</dbReference>